<evidence type="ECO:0000259" key="1">
    <source>
        <dbReference type="Pfam" id="PF13453"/>
    </source>
</evidence>
<proteinExistence type="predicted"/>
<protein>
    <recommendedName>
        <fullName evidence="1">Transcription factor zinc-finger domain-containing protein</fullName>
    </recommendedName>
</protein>
<name>A0A5B1CJV1_9BACT</name>
<reference evidence="2 3" key="1">
    <citation type="submission" date="2019-08" db="EMBL/GenBank/DDBJ databases">
        <title>Deep-cultivation of Planctomycetes and their phenomic and genomic characterization uncovers novel biology.</title>
        <authorList>
            <person name="Wiegand S."/>
            <person name="Jogler M."/>
            <person name="Boedeker C."/>
            <person name="Pinto D."/>
            <person name="Vollmers J."/>
            <person name="Rivas-Marin E."/>
            <person name="Kohn T."/>
            <person name="Peeters S.H."/>
            <person name="Heuer A."/>
            <person name="Rast P."/>
            <person name="Oberbeckmann S."/>
            <person name="Bunk B."/>
            <person name="Jeske O."/>
            <person name="Meyerdierks A."/>
            <person name="Storesund J.E."/>
            <person name="Kallscheuer N."/>
            <person name="Luecker S."/>
            <person name="Lage O.M."/>
            <person name="Pohl T."/>
            <person name="Merkel B.J."/>
            <person name="Hornburger P."/>
            <person name="Mueller R.-W."/>
            <person name="Bruemmer F."/>
            <person name="Labrenz M."/>
            <person name="Spormann A.M."/>
            <person name="Op Den Camp H."/>
            <person name="Overmann J."/>
            <person name="Amann R."/>
            <person name="Jetten M.S.M."/>
            <person name="Mascher T."/>
            <person name="Medema M.H."/>
            <person name="Devos D.P."/>
            <person name="Kaster A.-K."/>
            <person name="Ovreas L."/>
            <person name="Rohde M."/>
            <person name="Galperin M.Y."/>
            <person name="Jogler C."/>
        </authorList>
    </citation>
    <scope>NUCLEOTIDE SEQUENCE [LARGE SCALE GENOMIC DNA]</scope>
    <source>
        <strain evidence="2 3">LF1</strain>
    </source>
</reference>
<dbReference type="Proteomes" id="UP000322699">
    <property type="component" value="Unassembled WGS sequence"/>
</dbReference>
<sequence>MIHELTTNVTDLPLSFDQGGKLSGKPCGVDCPTCRKELQIGRIAGCQFAGCETCGGILIQQHVFATLIQHLRAKHTGASEIPKPMDARQLDVTRSCPACLAKMETYPYQGAGNSVIDACRECRLIWFESGELDCLVKAPGRR</sequence>
<dbReference type="EMBL" id="VRLW01000001">
    <property type="protein sequence ID" value="KAA1260846.1"/>
    <property type="molecule type" value="Genomic_DNA"/>
</dbReference>
<keyword evidence="3" id="KW-1185">Reference proteome</keyword>
<dbReference type="InterPro" id="IPR027392">
    <property type="entry name" value="TF_Znf"/>
</dbReference>
<dbReference type="OrthoDB" id="286022at2"/>
<gene>
    <name evidence="2" type="ORF">LF1_33880</name>
</gene>
<dbReference type="AlphaFoldDB" id="A0A5B1CJV1"/>
<organism evidence="2 3">
    <name type="scientific">Rubripirellula obstinata</name>
    <dbReference type="NCBI Taxonomy" id="406547"/>
    <lineage>
        <taxon>Bacteria</taxon>
        <taxon>Pseudomonadati</taxon>
        <taxon>Planctomycetota</taxon>
        <taxon>Planctomycetia</taxon>
        <taxon>Pirellulales</taxon>
        <taxon>Pirellulaceae</taxon>
        <taxon>Rubripirellula</taxon>
    </lineage>
</organism>
<accession>A0A5B1CJV1</accession>
<evidence type="ECO:0000313" key="3">
    <source>
        <dbReference type="Proteomes" id="UP000322699"/>
    </source>
</evidence>
<evidence type="ECO:0000313" key="2">
    <source>
        <dbReference type="EMBL" id="KAA1260846.1"/>
    </source>
</evidence>
<dbReference type="RefSeq" id="WP_068267298.1">
    <property type="nucleotide sequence ID" value="NZ_LWSK01000182.1"/>
</dbReference>
<comment type="caution">
    <text evidence="2">The sequence shown here is derived from an EMBL/GenBank/DDBJ whole genome shotgun (WGS) entry which is preliminary data.</text>
</comment>
<dbReference type="Pfam" id="PF13453">
    <property type="entry name" value="Zn_ribbon_TFIIB"/>
    <property type="match status" value="1"/>
</dbReference>
<feature type="domain" description="Transcription factor zinc-finger" evidence="1">
    <location>
        <begin position="96"/>
        <end position="137"/>
    </location>
</feature>